<reference evidence="2 3" key="1">
    <citation type="journal article" date="2016" name="Sci. Rep.">
        <title>Penicillium arizonense, a new, genome sequenced fungal species, reveals a high chemical diversity in secreted metabolites.</title>
        <authorList>
            <person name="Grijseels S."/>
            <person name="Nielsen J.C."/>
            <person name="Randelovic M."/>
            <person name="Nielsen J."/>
            <person name="Nielsen K.F."/>
            <person name="Workman M."/>
            <person name="Frisvad J.C."/>
        </authorList>
    </citation>
    <scope>NUCLEOTIDE SEQUENCE [LARGE SCALE GENOMIC DNA]</scope>
    <source>
        <strain evidence="2 3">CBS 141311</strain>
    </source>
</reference>
<evidence type="ECO:0000256" key="1">
    <source>
        <dbReference type="SAM" id="MobiDB-lite"/>
    </source>
</evidence>
<comment type="caution">
    <text evidence="2">The sequence shown here is derived from an EMBL/GenBank/DDBJ whole genome shotgun (WGS) entry which is preliminary data.</text>
</comment>
<accession>A0A1F5L1W7</accession>
<dbReference type="Proteomes" id="UP000177622">
    <property type="component" value="Unassembled WGS sequence"/>
</dbReference>
<feature type="compositionally biased region" description="Basic residues" evidence="1">
    <location>
        <begin position="89"/>
        <end position="98"/>
    </location>
</feature>
<feature type="compositionally biased region" description="Basic and acidic residues" evidence="1">
    <location>
        <begin position="99"/>
        <end position="108"/>
    </location>
</feature>
<dbReference type="EMBL" id="LXJU01000073">
    <property type="protein sequence ID" value="OGE47037.1"/>
    <property type="molecule type" value="Genomic_DNA"/>
</dbReference>
<evidence type="ECO:0000313" key="2">
    <source>
        <dbReference type="EMBL" id="OGE47037.1"/>
    </source>
</evidence>
<gene>
    <name evidence="2" type="ORF">PENARI_c073G06512</name>
</gene>
<organism evidence="2 3">
    <name type="scientific">Penicillium arizonense</name>
    <dbReference type="NCBI Taxonomy" id="1835702"/>
    <lineage>
        <taxon>Eukaryota</taxon>
        <taxon>Fungi</taxon>
        <taxon>Dikarya</taxon>
        <taxon>Ascomycota</taxon>
        <taxon>Pezizomycotina</taxon>
        <taxon>Eurotiomycetes</taxon>
        <taxon>Eurotiomycetidae</taxon>
        <taxon>Eurotiales</taxon>
        <taxon>Aspergillaceae</taxon>
        <taxon>Penicillium</taxon>
    </lineage>
</organism>
<proteinExistence type="predicted"/>
<evidence type="ECO:0000313" key="3">
    <source>
        <dbReference type="Proteomes" id="UP000177622"/>
    </source>
</evidence>
<protein>
    <submittedName>
        <fullName evidence="2">Uncharacterized protein</fullName>
    </submittedName>
</protein>
<dbReference type="AlphaFoldDB" id="A0A1F5L1W7"/>
<dbReference type="GeneID" id="34582376"/>
<sequence length="299" mass="33297">MGTQDQFLFGQISYPQYISIYPSVVDNRYLETSSHDFVYEQPPPAPFLAAPPAVSRFPPPLPPKYRAIRPQPKKDGPETNDFDDTLQLKPRKRRKSRRLPQERSDESKVTQSELDVNIASSARAGSERFGLPNFCYFNKPQADPKAVQCSSAPFSQYTDSDICSSCHEPTFASCPPSSSKDFASPKWNGLLPLLNDACEALVTDRPVYPHDVRRSLISPDIHVPLPSGFLELSQNQDSKEADFVGLAAHLEKTQVLQSLAIVQDYMAKHPSIFEVQAPGMIQRWTADIEALSTPGSLSE</sequence>
<dbReference type="RefSeq" id="XP_022482504.1">
    <property type="nucleotide sequence ID" value="XM_022637642.1"/>
</dbReference>
<name>A0A1F5L1W7_PENAI</name>
<feature type="region of interest" description="Disordered" evidence="1">
    <location>
        <begin position="59"/>
        <end position="113"/>
    </location>
</feature>
<dbReference type="OrthoDB" id="4346780at2759"/>
<keyword evidence="3" id="KW-1185">Reference proteome</keyword>